<dbReference type="Pfam" id="PF25313">
    <property type="entry name" value="BRWD_AD"/>
    <property type="match status" value="1"/>
</dbReference>
<feature type="region of interest" description="Disordered" evidence="4">
    <location>
        <begin position="742"/>
        <end position="832"/>
    </location>
</feature>
<dbReference type="SMART" id="SM00297">
    <property type="entry name" value="BROMO"/>
    <property type="match status" value="1"/>
</dbReference>
<dbReference type="SMART" id="SM00320">
    <property type="entry name" value="WD40"/>
    <property type="match status" value="4"/>
</dbReference>
<dbReference type="GO" id="GO:0006357">
    <property type="term" value="P:regulation of transcription by RNA polymerase II"/>
    <property type="evidence" value="ECO:0007669"/>
    <property type="project" value="TreeGrafter"/>
</dbReference>
<reference evidence="6" key="1">
    <citation type="journal article" date="2023" name="Nat. Commun.">
        <title>Diploid and tetraploid genomes of Acorus and the evolution of monocots.</title>
        <authorList>
            <person name="Ma L."/>
            <person name="Liu K.W."/>
            <person name="Li Z."/>
            <person name="Hsiao Y.Y."/>
            <person name="Qi Y."/>
            <person name="Fu T."/>
            <person name="Tang G.D."/>
            <person name="Zhang D."/>
            <person name="Sun W.H."/>
            <person name="Liu D.K."/>
            <person name="Li Y."/>
            <person name="Chen G.Z."/>
            <person name="Liu X.D."/>
            <person name="Liao X.Y."/>
            <person name="Jiang Y.T."/>
            <person name="Yu X."/>
            <person name="Hao Y."/>
            <person name="Huang J."/>
            <person name="Zhao X.W."/>
            <person name="Ke S."/>
            <person name="Chen Y.Y."/>
            <person name="Wu W.L."/>
            <person name="Hsu J.L."/>
            <person name="Lin Y.F."/>
            <person name="Huang M.D."/>
            <person name="Li C.Y."/>
            <person name="Huang L."/>
            <person name="Wang Z.W."/>
            <person name="Zhao X."/>
            <person name="Zhong W.Y."/>
            <person name="Peng D.H."/>
            <person name="Ahmad S."/>
            <person name="Lan S."/>
            <person name="Zhang J.S."/>
            <person name="Tsai W.C."/>
            <person name="Van de Peer Y."/>
            <person name="Liu Z.J."/>
        </authorList>
    </citation>
    <scope>NUCLEOTIDE SEQUENCE</scope>
    <source>
        <strain evidence="6">CP</strain>
    </source>
</reference>
<protein>
    <recommendedName>
        <fullName evidence="5">Bromo domain-containing protein</fullName>
    </recommendedName>
</protein>
<evidence type="ECO:0000256" key="1">
    <source>
        <dbReference type="ARBA" id="ARBA00023117"/>
    </source>
</evidence>
<feature type="compositionally biased region" description="Basic residues" evidence="4">
    <location>
        <begin position="806"/>
        <end position="823"/>
    </location>
</feature>
<dbReference type="CDD" id="cd05529">
    <property type="entry name" value="Bromo_WDR9_I_like"/>
    <property type="match status" value="1"/>
</dbReference>
<dbReference type="Gene3D" id="2.130.10.10">
    <property type="entry name" value="YVTN repeat-like/Quinoprotein amine dehydrogenase"/>
    <property type="match status" value="2"/>
</dbReference>
<evidence type="ECO:0000259" key="5">
    <source>
        <dbReference type="PROSITE" id="PS50014"/>
    </source>
</evidence>
<dbReference type="Proteomes" id="UP001180020">
    <property type="component" value="Unassembled WGS sequence"/>
</dbReference>
<keyword evidence="7" id="KW-1185">Reference proteome</keyword>
<accession>A0AAV9CTA5</accession>
<feature type="repeat" description="WD" evidence="3">
    <location>
        <begin position="416"/>
        <end position="441"/>
    </location>
</feature>
<feature type="region of interest" description="Disordered" evidence="4">
    <location>
        <begin position="1179"/>
        <end position="1225"/>
    </location>
</feature>
<dbReference type="InterPro" id="IPR052060">
    <property type="entry name" value="Bromo_WD_repeat"/>
</dbReference>
<dbReference type="Pfam" id="PF00400">
    <property type="entry name" value="WD40"/>
    <property type="match status" value="3"/>
</dbReference>
<dbReference type="PANTHER" id="PTHR16266:SF17">
    <property type="entry name" value="BRWD3"/>
    <property type="match status" value="1"/>
</dbReference>
<feature type="region of interest" description="Disordered" evidence="4">
    <location>
        <begin position="1299"/>
        <end position="1329"/>
    </location>
</feature>
<evidence type="ECO:0000313" key="6">
    <source>
        <dbReference type="EMBL" id="KAK1291797.1"/>
    </source>
</evidence>
<evidence type="ECO:0000256" key="2">
    <source>
        <dbReference type="PROSITE-ProRule" id="PRU00035"/>
    </source>
</evidence>
<dbReference type="GO" id="GO:0007010">
    <property type="term" value="P:cytoskeleton organization"/>
    <property type="evidence" value="ECO:0007669"/>
    <property type="project" value="TreeGrafter"/>
</dbReference>
<organism evidence="6 7">
    <name type="scientific">Acorus calamus</name>
    <name type="common">Sweet flag</name>
    <dbReference type="NCBI Taxonomy" id="4465"/>
    <lineage>
        <taxon>Eukaryota</taxon>
        <taxon>Viridiplantae</taxon>
        <taxon>Streptophyta</taxon>
        <taxon>Embryophyta</taxon>
        <taxon>Tracheophyta</taxon>
        <taxon>Spermatophyta</taxon>
        <taxon>Magnoliopsida</taxon>
        <taxon>Liliopsida</taxon>
        <taxon>Acoraceae</taxon>
        <taxon>Acorus</taxon>
    </lineage>
</organism>
<sequence length="1679" mass="190607">MVPSRQTHLMGAKPKLIPNNKIEAIKRTHGNQKINKNYKPRDVSKRERMGSNWERVEELLKVRVKTGRYHAWYSRNGECSGNEDDNGISFPLCYDNLVERYPHVEKDHLVKLLKSLILSCAPPLHGMFGGNAPNAGDVPTLLGSGSFSLIGFDRDREEKKAIQLPRYLHWPHIHADQVRGLSLREIGGGFMKHHRAPSVRAACYAIAKPSTMVQKMQNIKRLRGHQNAVYCELPKSINIVAELLFAIINLIMGDITDLAVSVNNALVASASNDFIIRIWRLPDGLPISVLRGHTGAVTAIAFSPRPSALYQLLSGQGCAYARTELRRWREQRRDEDDDNVKKATVMGAKMAAQRRRSSDDGTCRIWDARQSQSAPRIYIPKPPDVMVVENLSPGIVTLVTGKSDPSKIAGPMVHQILCCAYNANGTVFVTGSSDTFARVWNACKTNVEESEQPYHEMDLLSGHENDVNYVQFSGCAVTSRPSPADCLNEDSIPKFKNSWFSHDNIVTCSRDGSAIIWVPRLRKSHGKIGRWTRAYHLKIPPPPIPPQPPRGGPRQRYQPTPRGVNMIVWSLDNRFVLAAIMDEVGQIFIIGTGQGESQKDAKYDQFFLGDYRPLIQDTHGNVLDQETQLTPYRRNMQDFLCDSSMIPYPEPYQSLYQQRRLGALGIEWRPPSTQFVVGPAHNINHDVQDVQLLPFLDLERVVQPLPEFIDAIDWEPENEVHSNDSDSEYNVTDEFSSECEHESLCNSSSGDPECSAEGSKANHGKREGLRRSKRKKRKSEVEFTTSSGRRVKRRNLDEHDTNLSRNVRKKRKKGRAGLRKKSSKSASLRPQRRAARNAITFFSLINGASSDIDDEYESETDSSEDDSMQADLNTTDESDRSIEDTQQKCTREVEPSLDECDSFAEPPEINEPQLNPGVRRLVLKLPACLSKEAIPPEILKSGYHEQADVVNVPTKACVENVDLTCLNTQEASICSVDMIGPSVAQYGCETGSRGGGHAEKYVEHPDFRIRWGEVKARSLKHLRLEDASVMDARVNSGEHNDVEIKANGHSKSEDDYERISSHFEKRSLEENPDHDSYKNEMQYMDTAEEDPDGARNKELNLEYMHKTLPSVKIYPNDFQKEAASVSYNDFCERDGMPVNNKIAPEKHQEIDKNVQPIYKKLRIKSRGLAFGSPSNKLKSFGATDDWRSSGCNPTPNSSMQIGRNLDEGEGSEPSLEHHDGNTSEKLVVQTEDLKIVHSDSTNKMYNVVYRRSKLSRGRTNFENSIHPMEESTSNSNSQNEWPNSDVPEVVHDEVHRTRSVSTRMASSQWKPATSNSRLKEGDGSAEASRVAGKPLNVHRQLQTDELTSCMVQQKRRGNHDLSDIDCGNRRRGQPSTKKLSWLMLLEHEEWYRYIPQLGDEVAYLKQGHQEYLELCHSQEIGPWRMFIGNLRAVEFCRVESLDYSQVPGSGESCCKLTLEFTDPSSSVFGKIFKMTLPELRDFPDFLVERTRYDAAMERNWTHRDKCQVWWRDDEGDGGSWYDGRVVQVKPISTELPDSPWLRCAVQYKNDGSEHHTHCPWELCDPDGQWEHPCIDSESRQNLLSSLSKIEQNASKHDYYGIQKLKQVAQKVDYINRFPVPLSLEVIERRLENNYYRTLDAVKHDVRVMLANAESYFGRNAEYAMKIRRLGDWLSRRLTL</sequence>
<keyword evidence="1 2" id="KW-0103">Bromodomain</keyword>
<dbReference type="Pfam" id="PF00439">
    <property type="entry name" value="Bromodomain"/>
    <property type="match status" value="1"/>
</dbReference>
<evidence type="ECO:0000313" key="7">
    <source>
        <dbReference type="Proteomes" id="UP001180020"/>
    </source>
</evidence>
<comment type="caution">
    <text evidence="6">The sequence shown here is derived from an EMBL/GenBank/DDBJ whole genome shotgun (WGS) entry which is preliminary data.</text>
</comment>
<dbReference type="PROSITE" id="PS50014">
    <property type="entry name" value="BROMODOMAIN_2"/>
    <property type="match status" value="1"/>
</dbReference>
<feature type="compositionally biased region" description="Polar residues" evidence="4">
    <location>
        <begin position="1299"/>
        <end position="1316"/>
    </location>
</feature>
<dbReference type="InterPro" id="IPR057451">
    <property type="entry name" value="BRWD/PHIP_AD"/>
</dbReference>
<feature type="compositionally biased region" description="Polar residues" evidence="4">
    <location>
        <begin position="1189"/>
        <end position="1201"/>
    </location>
</feature>
<feature type="compositionally biased region" description="Basic and acidic residues" evidence="4">
    <location>
        <begin position="877"/>
        <end position="894"/>
    </location>
</feature>
<dbReference type="Pfam" id="PF25437">
    <property type="entry name" value="BRWD1_N"/>
    <property type="match status" value="1"/>
</dbReference>
<dbReference type="Gene3D" id="1.20.920.10">
    <property type="entry name" value="Bromodomain-like"/>
    <property type="match status" value="1"/>
</dbReference>
<evidence type="ECO:0000256" key="3">
    <source>
        <dbReference type="PROSITE-ProRule" id="PRU00221"/>
    </source>
</evidence>
<evidence type="ECO:0000256" key="4">
    <source>
        <dbReference type="SAM" id="MobiDB-lite"/>
    </source>
</evidence>
<dbReference type="SUPFAM" id="SSF47370">
    <property type="entry name" value="Bromodomain"/>
    <property type="match status" value="1"/>
</dbReference>
<name>A0AAV9CTA5_ACOCL</name>
<dbReference type="InterPro" id="IPR001487">
    <property type="entry name" value="Bromodomain"/>
</dbReference>
<dbReference type="EMBL" id="JAUJYO010000017">
    <property type="protein sequence ID" value="KAK1291797.1"/>
    <property type="molecule type" value="Genomic_DNA"/>
</dbReference>
<dbReference type="GO" id="GO:0005634">
    <property type="term" value="C:nucleus"/>
    <property type="evidence" value="ECO:0007669"/>
    <property type="project" value="TreeGrafter"/>
</dbReference>
<keyword evidence="3" id="KW-0853">WD repeat</keyword>
<dbReference type="SUPFAM" id="SSF50978">
    <property type="entry name" value="WD40 repeat-like"/>
    <property type="match status" value="1"/>
</dbReference>
<dbReference type="InterPro" id="IPR057452">
    <property type="entry name" value="BRWD/PHIP_N"/>
</dbReference>
<proteinExistence type="predicted"/>
<feature type="compositionally biased region" description="Acidic residues" evidence="4">
    <location>
        <begin position="852"/>
        <end position="868"/>
    </location>
</feature>
<feature type="region of interest" description="Disordered" evidence="4">
    <location>
        <begin position="1040"/>
        <end position="1076"/>
    </location>
</feature>
<dbReference type="InterPro" id="IPR036322">
    <property type="entry name" value="WD40_repeat_dom_sf"/>
</dbReference>
<dbReference type="InterPro" id="IPR015943">
    <property type="entry name" value="WD40/YVTN_repeat-like_dom_sf"/>
</dbReference>
<dbReference type="PROSITE" id="PS50082">
    <property type="entry name" value="WD_REPEATS_2"/>
    <property type="match status" value="1"/>
</dbReference>
<dbReference type="GO" id="GO:0008360">
    <property type="term" value="P:regulation of cell shape"/>
    <property type="evidence" value="ECO:0007669"/>
    <property type="project" value="TreeGrafter"/>
</dbReference>
<gene>
    <name evidence="6" type="ORF">QJS10_CPB17g01104</name>
</gene>
<feature type="domain" description="Bromo" evidence="5">
    <location>
        <begin position="1612"/>
        <end position="1663"/>
    </location>
</feature>
<feature type="compositionally biased region" description="Low complexity" evidence="4">
    <location>
        <begin position="1270"/>
        <end position="1280"/>
    </location>
</feature>
<reference evidence="6" key="2">
    <citation type="submission" date="2023-06" db="EMBL/GenBank/DDBJ databases">
        <authorList>
            <person name="Ma L."/>
            <person name="Liu K.-W."/>
            <person name="Li Z."/>
            <person name="Hsiao Y.-Y."/>
            <person name="Qi Y."/>
            <person name="Fu T."/>
            <person name="Tang G."/>
            <person name="Zhang D."/>
            <person name="Sun W.-H."/>
            <person name="Liu D.-K."/>
            <person name="Li Y."/>
            <person name="Chen G.-Z."/>
            <person name="Liu X.-D."/>
            <person name="Liao X.-Y."/>
            <person name="Jiang Y.-T."/>
            <person name="Yu X."/>
            <person name="Hao Y."/>
            <person name="Huang J."/>
            <person name="Zhao X.-W."/>
            <person name="Ke S."/>
            <person name="Chen Y.-Y."/>
            <person name="Wu W.-L."/>
            <person name="Hsu J.-L."/>
            <person name="Lin Y.-F."/>
            <person name="Huang M.-D."/>
            <person name="Li C.-Y."/>
            <person name="Huang L."/>
            <person name="Wang Z.-W."/>
            <person name="Zhao X."/>
            <person name="Zhong W.-Y."/>
            <person name="Peng D.-H."/>
            <person name="Ahmad S."/>
            <person name="Lan S."/>
            <person name="Zhang J.-S."/>
            <person name="Tsai W.-C."/>
            <person name="Van De Peer Y."/>
            <person name="Liu Z.-J."/>
        </authorList>
    </citation>
    <scope>NUCLEOTIDE SEQUENCE</scope>
    <source>
        <strain evidence="6">CP</strain>
        <tissue evidence="6">Leaves</tissue>
    </source>
</reference>
<dbReference type="InterPro" id="IPR036427">
    <property type="entry name" value="Bromodomain-like_sf"/>
</dbReference>
<feature type="region of interest" description="Disordered" evidence="4">
    <location>
        <begin position="1261"/>
        <end position="1285"/>
    </location>
</feature>
<dbReference type="PANTHER" id="PTHR16266">
    <property type="entry name" value="WD REPEAT DOMAIN 9"/>
    <property type="match status" value="1"/>
</dbReference>
<feature type="region of interest" description="Disordered" evidence="4">
    <location>
        <begin position="852"/>
        <end position="912"/>
    </location>
</feature>
<dbReference type="InterPro" id="IPR001680">
    <property type="entry name" value="WD40_rpt"/>
</dbReference>